<evidence type="ECO:0000313" key="2">
    <source>
        <dbReference type="Proteomes" id="UP000266669"/>
    </source>
</evidence>
<name>A0A8B3CW27_9LEPT</name>
<sequence>MNPALRSKFFKEFRLSLSRHSQRKRSSDLENETNTTEILSRTDLKSKSNLFFDEIHFVGSREFESFRQGMDFRKQILKPMKRIGETLKFKYFLDVFSTG</sequence>
<evidence type="ECO:0000313" key="1">
    <source>
        <dbReference type="EMBL" id="RHX88388.1"/>
    </source>
</evidence>
<dbReference type="AlphaFoldDB" id="A0A8B3CW27"/>
<accession>A0A8B3CW27</accession>
<protein>
    <submittedName>
        <fullName evidence="1">Uncharacterized protein</fullName>
    </submittedName>
</protein>
<dbReference type="EMBL" id="QHCS01000001">
    <property type="protein sequence ID" value="RHX88388.1"/>
    <property type="molecule type" value="Genomic_DNA"/>
</dbReference>
<dbReference type="Proteomes" id="UP000266669">
    <property type="component" value="Unassembled WGS sequence"/>
</dbReference>
<gene>
    <name evidence="1" type="ORF">DLM78_05455</name>
</gene>
<reference evidence="2" key="1">
    <citation type="submission" date="2018-05" db="EMBL/GenBank/DDBJ databases">
        <title>Leptospira yasudae sp. nov. and Leptospira stimsonii sp. nov., two pathogenic species of the genus Leptospira isolated from environmental sources.</title>
        <authorList>
            <person name="Casanovas-Massana A."/>
            <person name="Hamond C."/>
            <person name="Santos L.A."/>
            <person name="Hacker K.P."/>
            <person name="Balassiano I."/>
            <person name="Medeiros M.A."/>
            <person name="Reis M.G."/>
            <person name="Ko A.I."/>
            <person name="Wunder E.A."/>
        </authorList>
    </citation>
    <scope>NUCLEOTIDE SEQUENCE [LARGE SCALE GENOMIC DNA]</scope>
    <source>
        <strain evidence="2">AMB6-RJ</strain>
    </source>
</reference>
<organism evidence="1 2">
    <name type="scientific">Leptospira stimsonii</name>
    <dbReference type="NCBI Taxonomy" id="2202203"/>
    <lineage>
        <taxon>Bacteria</taxon>
        <taxon>Pseudomonadati</taxon>
        <taxon>Spirochaetota</taxon>
        <taxon>Spirochaetia</taxon>
        <taxon>Leptospirales</taxon>
        <taxon>Leptospiraceae</taxon>
        <taxon>Leptospira</taxon>
    </lineage>
</organism>
<proteinExistence type="predicted"/>
<comment type="caution">
    <text evidence="1">The sequence shown here is derived from an EMBL/GenBank/DDBJ whole genome shotgun (WGS) entry which is preliminary data.</text>
</comment>